<evidence type="ECO:0008006" key="20">
    <source>
        <dbReference type="Google" id="ProtNLM"/>
    </source>
</evidence>
<keyword evidence="10" id="KW-0249">Electron transport</keyword>
<keyword evidence="6 17" id="KW-0812">Transmembrane</keyword>
<dbReference type="PANTHER" id="PTHR31803:SF3">
    <property type="entry name" value="ALTERNATIVE OXIDASE"/>
    <property type="match status" value="1"/>
</dbReference>
<dbReference type="GO" id="GO:0046872">
    <property type="term" value="F:metal ion binding"/>
    <property type="evidence" value="ECO:0007669"/>
    <property type="project" value="UniProtKB-KW"/>
</dbReference>
<keyword evidence="11 17" id="KW-1133">Transmembrane helix</keyword>
<dbReference type="CDD" id="cd01053">
    <property type="entry name" value="AOX"/>
    <property type="match status" value="1"/>
</dbReference>
<dbReference type="InterPro" id="IPR002680">
    <property type="entry name" value="AOX"/>
</dbReference>
<dbReference type="Pfam" id="PF01786">
    <property type="entry name" value="AOX"/>
    <property type="match status" value="1"/>
</dbReference>
<comment type="similarity">
    <text evidence="3">Belongs to the alternative oxidase family.</text>
</comment>
<keyword evidence="8" id="KW-0999">Mitochondrion inner membrane</keyword>
<accession>A0A4D9DFK6</accession>
<sequence>MLARAVLPKRSGSLAAAFLRTSTATILPPKQLQGQSRTLQFGSYRQSTVFYRAMSTALKPEERAGTFTPAAPGTTTQEKEELRDGARSIIHFKLSPNRHALNVPKLDPKEKVWENPTHHSVWTKEEVENVEVTHLPPADWTSRVAYTIAQTLRFSFDVLAGFKFRKATEDMYLNRMVFLETVAGIPGMAAGMIRHLNSLRRMQRDHGWIHTLLEEAENERMHLLTFMRLKRPGPFFRAAVLVVQGVFFNVFFLSYLINPKICHRLVGHIEEEAVRTYTHIIEEMDAGQLPLFNHVIPPPIAVSYWKLAPDATFRDLLLAIRKDEATHREVNHTFANLKENDDNPFLAEEEYRAKITTMGQPTPVADKKA</sequence>
<evidence type="ECO:0000256" key="17">
    <source>
        <dbReference type="SAM" id="Phobius"/>
    </source>
</evidence>
<keyword evidence="19" id="KW-1185">Reference proteome</keyword>
<proteinExistence type="inferred from homology"/>
<evidence type="ECO:0000256" key="5">
    <source>
        <dbReference type="ARBA" id="ARBA00022660"/>
    </source>
</evidence>
<dbReference type="InterPro" id="IPR038659">
    <property type="entry name" value="AOX_sf"/>
</dbReference>
<evidence type="ECO:0000313" key="18">
    <source>
        <dbReference type="EMBL" id="TFJ87469.1"/>
    </source>
</evidence>
<evidence type="ECO:0000256" key="7">
    <source>
        <dbReference type="ARBA" id="ARBA00022723"/>
    </source>
</evidence>
<reference evidence="18 19" key="1">
    <citation type="submission" date="2019-01" db="EMBL/GenBank/DDBJ databases">
        <title>Nuclear Genome Assembly of the Microalgal Biofuel strain Nannochloropsis salina CCMP1776.</title>
        <authorList>
            <person name="Hovde B."/>
        </authorList>
    </citation>
    <scope>NUCLEOTIDE SEQUENCE [LARGE SCALE GENOMIC DNA]</scope>
    <source>
        <strain evidence="18 19">CCMP1776</strain>
    </source>
</reference>
<keyword evidence="15 17" id="KW-0472">Membrane</keyword>
<dbReference type="GO" id="GO:0005743">
    <property type="term" value="C:mitochondrial inner membrane"/>
    <property type="evidence" value="ECO:0007669"/>
    <property type="project" value="UniProtKB-SubCell"/>
</dbReference>
<dbReference type="FunFam" id="1.20.1260.140:FF:000002">
    <property type="entry name" value="Alternative oxidase"/>
    <property type="match status" value="1"/>
</dbReference>
<evidence type="ECO:0000256" key="11">
    <source>
        <dbReference type="ARBA" id="ARBA00022989"/>
    </source>
</evidence>
<comment type="cofactor">
    <cofactor evidence="1">
        <name>Fe cation</name>
        <dbReference type="ChEBI" id="CHEBI:24875"/>
    </cofactor>
</comment>
<keyword evidence="12" id="KW-0560">Oxidoreductase</keyword>
<evidence type="ECO:0000256" key="1">
    <source>
        <dbReference type="ARBA" id="ARBA00001962"/>
    </source>
</evidence>
<dbReference type="Gene3D" id="1.20.1260.140">
    <property type="entry name" value="Alternative oxidase"/>
    <property type="match status" value="1"/>
</dbReference>
<evidence type="ECO:0000256" key="2">
    <source>
        <dbReference type="ARBA" id="ARBA00004273"/>
    </source>
</evidence>
<comment type="subcellular location">
    <subcellularLocation>
        <location evidence="2">Mitochondrion inner membrane</location>
    </subcellularLocation>
</comment>
<evidence type="ECO:0000256" key="14">
    <source>
        <dbReference type="ARBA" id="ARBA00023128"/>
    </source>
</evidence>
<dbReference type="Proteomes" id="UP000355283">
    <property type="component" value="Unassembled WGS sequence"/>
</dbReference>
<dbReference type="OrthoDB" id="16906at2759"/>
<comment type="function">
    <text evidence="16">Catalyzes cyanide-resistant oxygen consumption. May increase respiration when the cytochrome respiratory pathway is restricted, or in response to low temperatures.</text>
</comment>
<evidence type="ECO:0000256" key="10">
    <source>
        <dbReference type="ARBA" id="ARBA00022982"/>
    </source>
</evidence>
<evidence type="ECO:0000256" key="6">
    <source>
        <dbReference type="ARBA" id="ARBA00022692"/>
    </source>
</evidence>
<keyword evidence="14" id="KW-0496">Mitochondrion</keyword>
<evidence type="ECO:0000313" key="19">
    <source>
        <dbReference type="Proteomes" id="UP000355283"/>
    </source>
</evidence>
<keyword evidence="9" id="KW-0809">Transit peptide</keyword>
<evidence type="ECO:0000256" key="8">
    <source>
        <dbReference type="ARBA" id="ARBA00022792"/>
    </source>
</evidence>
<feature type="transmembrane region" description="Helical" evidence="17">
    <location>
        <begin position="235"/>
        <end position="257"/>
    </location>
</feature>
<dbReference type="PANTHER" id="PTHR31803">
    <property type="entry name" value="ALTERNATIVE OXIDASE"/>
    <property type="match status" value="1"/>
</dbReference>
<name>A0A4D9DFK6_9STRA</name>
<dbReference type="GO" id="GO:0010230">
    <property type="term" value="P:alternative respiration"/>
    <property type="evidence" value="ECO:0007669"/>
    <property type="project" value="TreeGrafter"/>
</dbReference>
<keyword evidence="4" id="KW-0813">Transport</keyword>
<evidence type="ECO:0000256" key="13">
    <source>
        <dbReference type="ARBA" id="ARBA00023004"/>
    </source>
</evidence>
<protein>
    <recommendedName>
        <fullName evidence="20">Alternative oxidase</fullName>
    </recommendedName>
</protein>
<organism evidence="18 19">
    <name type="scientific">Nannochloropsis salina CCMP1776</name>
    <dbReference type="NCBI Taxonomy" id="1027361"/>
    <lineage>
        <taxon>Eukaryota</taxon>
        <taxon>Sar</taxon>
        <taxon>Stramenopiles</taxon>
        <taxon>Ochrophyta</taxon>
        <taxon>Eustigmatophyceae</taxon>
        <taxon>Eustigmatales</taxon>
        <taxon>Monodopsidaceae</taxon>
        <taxon>Microchloropsis</taxon>
        <taxon>Microchloropsis salina</taxon>
    </lineage>
</organism>
<evidence type="ECO:0000256" key="9">
    <source>
        <dbReference type="ARBA" id="ARBA00022946"/>
    </source>
</evidence>
<dbReference type="GO" id="GO:0009916">
    <property type="term" value="F:alternative oxidase activity"/>
    <property type="evidence" value="ECO:0007669"/>
    <property type="project" value="InterPro"/>
</dbReference>
<evidence type="ECO:0000256" key="4">
    <source>
        <dbReference type="ARBA" id="ARBA00022448"/>
    </source>
</evidence>
<keyword evidence="13" id="KW-0408">Iron</keyword>
<keyword evidence="5" id="KW-0679">Respiratory chain</keyword>
<evidence type="ECO:0000256" key="12">
    <source>
        <dbReference type="ARBA" id="ARBA00023002"/>
    </source>
</evidence>
<dbReference type="AlphaFoldDB" id="A0A4D9DFK6"/>
<keyword evidence="7" id="KW-0479">Metal-binding</keyword>
<comment type="caution">
    <text evidence="18">The sequence shown here is derived from an EMBL/GenBank/DDBJ whole genome shotgun (WGS) entry which is preliminary data.</text>
</comment>
<evidence type="ECO:0000256" key="15">
    <source>
        <dbReference type="ARBA" id="ARBA00023136"/>
    </source>
</evidence>
<evidence type="ECO:0000256" key="16">
    <source>
        <dbReference type="ARBA" id="ARBA00025285"/>
    </source>
</evidence>
<feature type="transmembrane region" description="Helical" evidence="17">
    <location>
        <begin position="172"/>
        <end position="193"/>
    </location>
</feature>
<evidence type="ECO:0000256" key="3">
    <source>
        <dbReference type="ARBA" id="ARBA00008388"/>
    </source>
</evidence>
<dbReference type="EMBL" id="SDOX01000005">
    <property type="protein sequence ID" value="TFJ87469.1"/>
    <property type="molecule type" value="Genomic_DNA"/>
</dbReference>
<gene>
    <name evidence="18" type="ORF">NSK_000822</name>
</gene>